<dbReference type="Gene3D" id="1.10.287.70">
    <property type="match status" value="1"/>
</dbReference>
<evidence type="ECO:0000256" key="5">
    <source>
        <dbReference type="ARBA" id="ARBA00023136"/>
    </source>
</evidence>
<keyword evidence="9" id="KW-1185">Reference proteome</keyword>
<keyword evidence="6" id="KW-0675">Receptor</keyword>
<accession>A0ABM4AKD4</accession>
<evidence type="ECO:0000256" key="7">
    <source>
        <dbReference type="ARBA" id="ARBA00023180"/>
    </source>
</evidence>
<protein>
    <submittedName>
        <fullName evidence="10">Uncharacterized protein LOC135193394</fullName>
    </submittedName>
</protein>
<evidence type="ECO:0000313" key="9">
    <source>
        <dbReference type="Proteomes" id="UP001652626"/>
    </source>
</evidence>
<dbReference type="PANTHER" id="PTHR42643:SF30">
    <property type="entry name" value="IONOTROPIC RECEPTOR 40A-RELATED"/>
    <property type="match status" value="1"/>
</dbReference>
<keyword evidence="4 8" id="KW-1133">Transmembrane helix</keyword>
<comment type="subcellular location">
    <subcellularLocation>
        <location evidence="1">Cell membrane</location>
        <topology evidence="1">Multi-pass membrane protein</topology>
    </subcellularLocation>
</comment>
<dbReference type="SUPFAM" id="SSF53850">
    <property type="entry name" value="Periplasmic binding protein-like II"/>
    <property type="match status" value="1"/>
</dbReference>
<dbReference type="Proteomes" id="UP001652626">
    <property type="component" value="Chromosome 8"/>
</dbReference>
<evidence type="ECO:0000256" key="8">
    <source>
        <dbReference type="SAM" id="Phobius"/>
    </source>
</evidence>
<gene>
    <name evidence="10" type="primary">LOC135193394</name>
</gene>
<sequence length="606" mass="71423">MQFKLYIPFICIITSTSSNQIDLKNKLNVRTTSDLFFKAATNCTALITYKHIPCGTLITLISTENYMEPLNKLLSDKNCYNFNTRSFRRQDWLIRSDFYITSVKNFFQFYLNFNNLSTNTAWNPRAQFIILIYELKTSEYNEVFKLLFKLNIFNIILLTKSDIGNLKINTYSPFDNNACGRSFGEIINIKNCEDVDNIRTNYDYLEVKYRNCTITIAGSEDVPNFIYATNKEYSYLQKNNQGLEQYMLANFAIRENITLEYILVGTELGYGVVLPNWTASGSLSYLQNNTVSIVTGGYLLMLNRVQLFDCIWGYNTATFLLFTPAQGEIHWTKFYQQFSGTTWFLIALCYFVITILTIFTRLYFMELYDAKRMALILWGYIFGNTNEKLIRSRKLRTIVIIWIWFIFFINSFYSTAFYKLLTTKSIEKLMYAKNSLDSLPLKPCISDNTRIFFKYEYNVTLPGKPIDRCKNISRSLDTVANGNQFYAIELDYSYNIREFKYIDDKGHRKLDKFQYSNNIMSAIYMTRGFPLREKLQRYAHYHMEAGLLKNQAELINHRYNMFNKHYSHSFEKLCLSDVRIPYMILFVGYIISLICFIIEIKNYNKN</sequence>
<evidence type="ECO:0000313" key="10">
    <source>
        <dbReference type="RefSeq" id="XP_064071764.1"/>
    </source>
</evidence>
<evidence type="ECO:0000256" key="1">
    <source>
        <dbReference type="ARBA" id="ARBA00004651"/>
    </source>
</evidence>
<keyword evidence="2" id="KW-1003">Cell membrane</keyword>
<keyword evidence="3 8" id="KW-0812">Transmembrane</keyword>
<dbReference type="GeneID" id="135193394"/>
<evidence type="ECO:0000256" key="6">
    <source>
        <dbReference type="ARBA" id="ARBA00023170"/>
    </source>
</evidence>
<evidence type="ECO:0000256" key="3">
    <source>
        <dbReference type="ARBA" id="ARBA00022692"/>
    </source>
</evidence>
<dbReference type="InterPro" id="IPR052192">
    <property type="entry name" value="Insect_Ionotropic_Sensory_Rcpt"/>
</dbReference>
<proteinExistence type="predicted"/>
<dbReference type="PANTHER" id="PTHR42643">
    <property type="entry name" value="IONOTROPIC RECEPTOR 20A-RELATED"/>
    <property type="match status" value="1"/>
</dbReference>
<feature type="transmembrane region" description="Helical" evidence="8">
    <location>
        <begin position="398"/>
        <end position="418"/>
    </location>
</feature>
<feature type="transmembrane region" description="Helical" evidence="8">
    <location>
        <begin position="343"/>
        <end position="364"/>
    </location>
</feature>
<dbReference type="RefSeq" id="XP_064071764.1">
    <property type="nucleotide sequence ID" value="XM_064215694.1"/>
</dbReference>
<organism evidence="9 10">
    <name type="scientific">Vanessa tameamea</name>
    <name type="common">Kamehameha butterfly</name>
    <dbReference type="NCBI Taxonomy" id="334116"/>
    <lineage>
        <taxon>Eukaryota</taxon>
        <taxon>Metazoa</taxon>
        <taxon>Ecdysozoa</taxon>
        <taxon>Arthropoda</taxon>
        <taxon>Hexapoda</taxon>
        <taxon>Insecta</taxon>
        <taxon>Pterygota</taxon>
        <taxon>Neoptera</taxon>
        <taxon>Endopterygota</taxon>
        <taxon>Lepidoptera</taxon>
        <taxon>Glossata</taxon>
        <taxon>Ditrysia</taxon>
        <taxon>Papilionoidea</taxon>
        <taxon>Nymphalidae</taxon>
        <taxon>Nymphalinae</taxon>
        <taxon>Vanessa</taxon>
    </lineage>
</organism>
<evidence type="ECO:0000256" key="2">
    <source>
        <dbReference type="ARBA" id="ARBA00022475"/>
    </source>
</evidence>
<reference evidence="10" key="1">
    <citation type="submission" date="2025-08" db="UniProtKB">
        <authorList>
            <consortium name="RefSeq"/>
        </authorList>
    </citation>
    <scope>IDENTIFICATION</scope>
    <source>
        <tissue evidence="10">Whole body</tissue>
    </source>
</reference>
<keyword evidence="7" id="KW-0325">Glycoprotein</keyword>
<name>A0ABM4AKD4_VANTA</name>
<evidence type="ECO:0000256" key="4">
    <source>
        <dbReference type="ARBA" id="ARBA00022989"/>
    </source>
</evidence>
<feature type="transmembrane region" description="Helical" evidence="8">
    <location>
        <begin position="580"/>
        <end position="600"/>
    </location>
</feature>
<keyword evidence="5 8" id="KW-0472">Membrane</keyword>